<feature type="non-terminal residue" evidence="3">
    <location>
        <position position="141"/>
    </location>
</feature>
<dbReference type="InterPro" id="IPR016024">
    <property type="entry name" value="ARM-type_fold"/>
</dbReference>
<organism evidence="3 4">
    <name type="scientific">Cherax quadricarinatus</name>
    <name type="common">Australian red claw crayfish</name>
    <dbReference type="NCBI Taxonomy" id="27406"/>
    <lineage>
        <taxon>Eukaryota</taxon>
        <taxon>Metazoa</taxon>
        <taxon>Ecdysozoa</taxon>
        <taxon>Arthropoda</taxon>
        <taxon>Crustacea</taxon>
        <taxon>Multicrustacea</taxon>
        <taxon>Malacostraca</taxon>
        <taxon>Eumalacostraca</taxon>
        <taxon>Eucarida</taxon>
        <taxon>Decapoda</taxon>
        <taxon>Pleocyemata</taxon>
        <taxon>Astacidea</taxon>
        <taxon>Parastacoidea</taxon>
        <taxon>Parastacidae</taxon>
        <taxon>Cherax</taxon>
    </lineage>
</organism>
<evidence type="ECO:0000256" key="2">
    <source>
        <dbReference type="PROSITE-ProRule" id="PRU00103"/>
    </source>
</evidence>
<evidence type="ECO:0008006" key="5">
    <source>
        <dbReference type="Google" id="ProtNLM"/>
    </source>
</evidence>
<dbReference type="Pfam" id="PF02985">
    <property type="entry name" value="HEAT"/>
    <property type="match status" value="1"/>
</dbReference>
<accession>A0AAW0VNY3</accession>
<dbReference type="Proteomes" id="UP001445076">
    <property type="component" value="Unassembled WGS sequence"/>
</dbReference>
<dbReference type="PROSITE" id="PS50077">
    <property type="entry name" value="HEAT_REPEAT"/>
    <property type="match status" value="1"/>
</dbReference>
<gene>
    <name evidence="3" type="ORF">OTU49_014637</name>
</gene>
<protein>
    <recommendedName>
        <fullName evidence="5">Translational activator GCN1</fullName>
    </recommendedName>
</protein>
<dbReference type="GO" id="GO:0006417">
    <property type="term" value="P:regulation of translation"/>
    <property type="evidence" value="ECO:0007669"/>
    <property type="project" value="TreeGrafter"/>
</dbReference>
<dbReference type="EMBL" id="JARKIK010005307">
    <property type="protein sequence ID" value="KAK8718575.1"/>
    <property type="molecule type" value="Genomic_DNA"/>
</dbReference>
<reference evidence="3 4" key="1">
    <citation type="journal article" date="2024" name="BMC Genomics">
        <title>Genome assembly of redclaw crayfish (Cherax quadricarinatus) provides insights into its immune adaptation and hypoxia tolerance.</title>
        <authorList>
            <person name="Liu Z."/>
            <person name="Zheng J."/>
            <person name="Li H."/>
            <person name="Fang K."/>
            <person name="Wang S."/>
            <person name="He J."/>
            <person name="Zhou D."/>
            <person name="Weng S."/>
            <person name="Chi M."/>
            <person name="Gu Z."/>
            <person name="He J."/>
            <person name="Li F."/>
            <person name="Wang M."/>
        </authorList>
    </citation>
    <scope>NUCLEOTIDE SEQUENCE [LARGE SCALE GENOMIC DNA]</scope>
    <source>
        <strain evidence="3">ZL_2023a</strain>
    </source>
</reference>
<dbReference type="InterPro" id="IPR021133">
    <property type="entry name" value="HEAT_type_2"/>
</dbReference>
<dbReference type="GO" id="GO:0019887">
    <property type="term" value="F:protein kinase regulator activity"/>
    <property type="evidence" value="ECO:0007669"/>
    <property type="project" value="TreeGrafter"/>
</dbReference>
<evidence type="ECO:0000256" key="1">
    <source>
        <dbReference type="ARBA" id="ARBA00022737"/>
    </source>
</evidence>
<dbReference type="PANTHER" id="PTHR23346:SF7">
    <property type="entry name" value="STALLED RIBOSOME SENSOR GCN1"/>
    <property type="match status" value="1"/>
</dbReference>
<dbReference type="GO" id="GO:0005829">
    <property type="term" value="C:cytosol"/>
    <property type="evidence" value="ECO:0007669"/>
    <property type="project" value="TreeGrafter"/>
</dbReference>
<sequence>VAARTLGDLVRKLGERVLPEIIPILEAGLGSPEADQRQGVCIGLSEIMASTSKDMVLCFADNLVPTVRRALCDPLSSVREAAAQTFDSLHNTVGFRALEDILPPLLAELENQDERREFALDGLKQVMAIKSRVVLPYLVPQ</sequence>
<keyword evidence="4" id="KW-1185">Reference proteome</keyword>
<dbReference type="AlphaFoldDB" id="A0AAW0VNY3"/>
<dbReference type="SUPFAM" id="SSF48371">
    <property type="entry name" value="ARM repeat"/>
    <property type="match status" value="1"/>
</dbReference>
<feature type="non-terminal residue" evidence="3">
    <location>
        <position position="1"/>
    </location>
</feature>
<dbReference type="InterPro" id="IPR011989">
    <property type="entry name" value="ARM-like"/>
</dbReference>
<dbReference type="Gene3D" id="1.25.10.10">
    <property type="entry name" value="Leucine-rich Repeat Variant"/>
    <property type="match status" value="1"/>
</dbReference>
<dbReference type="InterPro" id="IPR000357">
    <property type="entry name" value="HEAT"/>
</dbReference>
<evidence type="ECO:0000313" key="4">
    <source>
        <dbReference type="Proteomes" id="UP001445076"/>
    </source>
</evidence>
<proteinExistence type="predicted"/>
<evidence type="ECO:0000313" key="3">
    <source>
        <dbReference type="EMBL" id="KAK8718575.1"/>
    </source>
</evidence>
<dbReference type="GO" id="GO:0034198">
    <property type="term" value="P:cellular response to amino acid starvation"/>
    <property type="evidence" value="ECO:0007669"/>
    <property type="project" value="TreeGrafter"/>
</dbReference>
<comment type="caution">
    <text evidence="3">The sequence shown here is derived from an EMBL/GenBank/DDBJ whole genome shotgun (WGS) entry which is preliminary data.</text>
</comment>
<dbReference type="PANTHER" id="PTHR23346">
    <property type="entry name" value="TRANSLATIONAL ACTIVATOR GCN1-RELATED"/>
    <property type="match status" value="1"/>
</dbReference>
<name>A0AAW0VNY3_CHEQU</name>
<keyword evidence="1" id="KW-0677">Repeat</keyword>
<feature type="repeat" description="HEAT" evidence="2">
    <location>
        <begin position="63"/>
        <end position="100"/>
    </location>
</feature>